<feature type="region of interest" description="Disordered" evidence="1">
    <location>
        <begin position="1"/>
        <end position="34"/>
    </location>
</feature>
<keyword evidence="2" id="KW-1133">Transmembrane helix</keyword>
<evidence type="ECO:0000256" key="1">
    <source>
        <dbReference type="SAM" id="MobiDB-lite"/>
    </source>
</evidence>
<protein>
    <submittedName>
        <fullName evidence="3">Putative transmembrane anti-sigma factor</fullName>
    </submittedName>
</protein>
<sequence length="190" mass="21083">MRSNFDELNPQRHLVVEDTNVNNPEYVNDTPPLVEDSEQEEKCFELLSAYIDGEVTPCERRQVQEWLDNDPKIHQLYIKLSRIHQAIEQIPIPASASVPSSQLTEQVFQRLDGRRKSGFVSLGVAIIGAIVLGILTGLVVKNNSELPKLAKQTLTNASDNSEGLMIALNQPVMDIPTIGILPPKNSSSDQ</sequence>
<evidence type="ECO:0000256" key="2">
    <source>
        <dbReference type="SAM" id="Phobius"/>
    </source>
</evidence>
<dbReference type="eggNOG" id="COG5662">
    <property type="taxonomic scope" value="Bacteria"/>
</dbReference>
<keyword evidence="2" id="KW-0472">Membrane</keyword>
<proteinExistence type="predicted"/>
<dbReference type="OrthoDB" id="463972at2"/>
<keyword evidence="2 3" id="KW-0812">Transmembrane</keyword>
<feature type="transmembrane region" description="Helical" evidence="2">
    <location>
        <begin position="119"/>
        <end position="140"/>
    </location>
</feature>
<reference evidence="4" key="1">
    <citation type="journal article" date="2011" name="MBio">
        <title>Novel metabolic attributes of the genus Cyanothece, comprising a group of unicellular nitrogen-fixing Cyanobacteria.</title>
        <authorList>
            <person name="Bandyopadhyay A."/>
            <person name="Elvitigala T."/>
            <person name="Welsh E."/>
            <person name="Stockel J."/>
            <person name="Liberton M."/>
            <person name="Min H."/>
            <person name="Sherman L.A."/>
            <person name="Pakrasi H.B."/>
        </authorList>
    </citation>
    <scope>NUCLEOTIDE SEQUENCE [LARGE SCALE GENOMIC DNA]</scope>
    <source>
        <strain evidence="4">PCC 7822</strain>
    </source>
</reference>
<dbReference type="STRING" id="497965.Cyan7822_4190"/>
<evidence type="ECO:0000313" key="4">
    <source>
        <dbReference type="Proteomes" id="UP000008206"/>
    </source>
</evidence>
<dbReference type="HOGENOM" id="CLU_113197_1_0_3"/>
<keyword evidence="4" id="KW-1185">Reference proteome</keyword>
<gene>
    <name evidence="3" type="ordered locus">Cyan7822_4190</name>
</gene>
<evidence type="ECO:0000313" key="3">
    <source>
        <dbReference type="EMBL" id="ADN16108.1"/>
    </source>
</evidence>
<dbReference type="EMBL" id="CP002198">
    <property type="protein sequence ID" value="ADN16108.1"/>
    <property type="molecule type" value="Genomic_DNA"/>
</dbReference>
<dbReference type="Proteomes" id="UP000008206">
    <property type="component" value="Chromosome"/>
</dbReference>
<accession>E0U8W9</accession>
<dbReference type="RefSeq" id="WP_013324171.1">
    <property type="nucleotide sequence ID" value="NC_014501.1"/>
</dbReference>
<dbReference type="AlphaFoldDB" id="E0U8W9"/>
<name>E0U8W9_GLOV7</name>
<dbReference type="KEGG" id="cyj:Cyan7822_4190"/>
<organism evidence="3 4">
    <name type="scientific">Gloeothece verrucosa (strain PCC 7822)</name>
    <name type="common">Cyanothece sp. (strain PCC 7822)</name>
    <dbReference type="NCBI Taxonomy" id="497965"/>
    <lineage>
        <taxon>Bacteria</taxon>
        <taxon>Bacillati</taxon>
        <taxon>Cyanobacteriota</taxon>
        <taxon>Cyanophyceae</taxon>
        <taxon>Oscillatoriophycideae</taxon>
        <taxon>Chroococcales</taxon>
        <taxon>Aphanothecaceae</taxon>
        <taxon>Gloeothece</taxon>
        <taxon>Gloeothece verrucosa</taxon>
    </lineage>
</organism>